<dbReference type="EMBL" id="CP147407">
    <property type="protein sequence ID" value="WXB95973.1"/>
    <property type="molecule type" value="Genomic_DNA"/>
</dbReference>
<evidence type="ECO:0000256" key="6">
    <source>
        <dbReference type="ARBA" id="ARBA00022842"/>
    </source>
</evidence>
<protein>
    <recommendedName>
        <fullName evidence="4">Probable 2-phosphosulfolactate phosphatase</fullName>
        <ecNumber evidence="3">3.1.3.71</ecNumber>
    </recommendedName>
</protein>
<evidence type="ECO:0000256" key="2">
    <source>
        <dbReference type="ARBA" id="ARBA00009997"/>
    </source>
</evidence>
<accession>A0ABZ2NDZ1</accession>
<comment type="catalytic activity">
    <reaction evidence="7">
        <text>(2R)-O-phospho-3-sulfolactate + H2O = (2R)-3-sulfolactate + phosphate</text>
        <dbReference type="Rhea" id="RHEA:23416"/>
        <dbReference type="ChEBI" id="CHEBI:15377"/>
        <dbReference type="ChEBI" id="CHEBI:15597"/>
        <dbReference type="ChEBI" id="CHEBI:43474"/>
        <dbReference type="ChEBI" id="CHEBI:58738"/>
        <dbReference type="EC" id="3.1.3.71"/>
    </reaction>
</comment>
<evidence type="ECO:0000256" key="5">
    <source>
        <dbReference type="ARBA" id="ARBA00022801"/>
    </source>
</evidence>
<evidence type="ECO:0000256" key="7">
    <source>
        <dbReference type="ARBA" id="ARBA00033711"/>
    </source>
</evidence>
<dbReference type="SUPFAM" id="SSF142823">
    <property type="entry name" value="ComB-like"/>
    <property type="match status" value="1"/>
</dbReference>
<dbReference type="InterPro" id="IPR036702">
    <property type="entry name" value="ComB-like_sf"/>
</dbReference>
<comment type="cofactor">
    <cofactor evidence="1">
        <name>Mg(2+)</name>
        <dbReference type="ChEBI" id="CHEBI:18420"/>
    </cofactor>
</comment>
<sequence length="247" mass="26658">MGRFMGKIHVLLKKEEIEQEKIAGKIAVVFDVLLATTTITSILANGAREVIPVLNGEEARNTAAALEGNSFVLIGEYEGKTIEGFLDPGPSMLKEHVWGKTAILSTTNGTVAIRNSASAKAVYAASFLNAKTVAAQLKSEHSEETLILICSGSSGQFCVEDFLGAGYLIELLTLGSTWDLTDSALAAKLFYSSLKSQKTEILSASRVGKMLSQYGFAEEIAYAAQTDVYDVLPILKNRSLKRFKQIP</sequence>
<dbReference type="InterPro" id="IPR005238">
    <property type="entry name" value="ComB-like"/>
</dbReference>
<dbReference type="Pfam" id="PF04029">
    <property type="entry name" value="2-ph_phosp"/>
    <property type="match status" value="1"/>
</dbReference>
<dbReference type="PANTHER" id="PTHR37311:SF1">
    <property type="entry name" value="2-PHOSPHOSULFOLACTATE PHOSPHATASE-RELATED"/>
    <property type="match status" value="1"/>
</dbReference>
<keyword evidence="6" id="KW-0460">Magnesium</keyword>
<dbReference type="EC" id="3.1.3.71" evidence="3"/>
<name>A0ABZ2NDZ1_9BACI</name>
<evidence type="ECO:0000313" key="8">
    <source>
        <dbReference type="EMBL" id="WXB95973.1"/>
    </source>
</evidence>
<gene>
    <name evidence="8" type="ORF">WCV65_15595</name>
</gene>
<evidence type="ECO:0000313" key="9">
    <source>
        <dbReference type="Proteomes" id="UP001377337"/>
    </source>
</evidence>
<evidence type="ECO:0000256" key="1">
    <source>
        <dbReference type="ARBA" id="ARBA00001946"/>
    </source>
</evidence>
<comment type="similarity">
    <text evidence="2">Belongs to the ComB family.</text>
</comment>
<keyword evidence="9" id="KW-1185">Reference proteome</keyword>
<keyword evidence="5" id="KW-0378">Hydrolase</keyword>
<evidence type="ECO:0000256" key="3">
    <source>
        <dbReference type="ARBA" id="ARBA00012953"/>
    </source>
</evidence>
<dbReference type="Proteomes" id="UP001377337">
    <property type="component" value="Chromosome"/>
</dbReference>
<proteinExistence type="inferred from homology"/>
<dbReference type="PANTHER" id="PTHR37311">
    <property type="entry name" value="2-PHOSPHOSULFOLACTATE PHOSPHATASE-RELATED"/>
    <property type="match status" value="1"/>
</dbReference>
<evidence type="ECO:0000256" key="4">
    <source>
        <dbReference type="ARBA" id="ARBA00021948"/>
    </source>
</evidence>
<dbReference type="Gene3D" id="3.90.1560.10">
    <property type="entry name" value="ComB-like"/>
    <property type="match status" value="1"/>
</dbReference>
<organism evidence="8 9">
    <name type="scientific">Metabacillus sediminis</name>
    <dbReference type="NCBI Taxonomy" id="3117746"/>
    <lineage>
        <taxon>Bacteria</taxon>
        <taxon>Bacillati</taxon>
        <taxon>Bacillota</taxon>
        <taxon>Bacilli</taxon>
        <taxon>Bacillales</taxon>
        <taxon>Bacillaceae</taxon>
        <taxon>Metabacillus</taxon>
    </lineage>
</organism>
<dbReference type="RefSeq" id="WP_338777703.1">
    <property type="nucleotide sequence ID" value="NZ_CP147407.1"/>
</dbReference>
<reference evidence="8 9" key="1">
    <citation type="submission" date="2024-02" db="EMBL/GenBank/DDBJ databases">
        <title>Seven novel Bacillus-like species.</title>
        <authorList>
            <person name="Liu G."/>
        </authorList>
    </citation>
    <scope>NUCLEOTIDE SEQUENCE [LARGE SCALE GENOMIC DNA]</scope>
    <source>
        <strain evidence="8 9">FJAT-52054</strain>
    </source>
</reference>